<sequence>MHDPPICSLSSILPAPGCVPLEIPLADSICESIAKRARFQIFSALAHMHHRNTLHRDLTPQNVLLDKDGVLKVADMGWARDLTYFPNKDTYSAEEGVPEEGGEGGGGGGEGGEDGEMGEAYEEGGGEWEEGDLMYPPAPLTEGPCTRWYRAPECLMTDREYSFPVDMWSSGCMWVELLTLQPLFPGVSEADQYAQIVRVIGEPPEDVFAVWEKSGNALGLSTAEQFRTKKPFSRRRLSPIGVASCLPSVSQECADLIASLLDWRPSSRLSAAEILADPYFLEFRLHETEGGTFTAGLRGSLQRQRGGLWRLQRGSGRISTSAKGIAVGGSGGGPRRRRVKFEQRSLKFLTKLGGGPLTQELFSCSALEAVDQPCQSISANSRGVCEHQEGEEIVHSASGEMDLMVTDQLEGQTGAEGSTAATACEFMRWPSAANARTLERNQRRRKLALAPIKDDNASNPSADLNNDEQTSTASPDAAAASGSSLTNANGSRSLDRRVKILRVPQSVTNKEITSFFDGLGLDQGKPACPRASGNVRGVWFDHAWKAVAASVCPIMFPPESENEDNSWTKRVVPHGKPTKARGAPPSWLALMFFECGLS</sequence>
<protein>
    <recommendedName>
        <fullName evidence="4">Protein kinase domain-containing protein</fullName>
    </recommendedName>
</protein>
<feature type="domain" description="Protein kinase" evidence="4">
    <location>
        <begin position="1"/>
        <end position="280"/>
    </location>
</feature>
<feature type="compositionally biased region" description="Acidic residues" evidence="3">
    <location>
        <begin position="111"/>
        <end position="132"/>
    </location>
</feature>
<feature type="compositionally biased region" description="Low complexity" evidence="3">
    <location>
        <begin position="471"/>
        <end position="484"/>
    </location>
</feature>
<dbReference type="SMART" id="SM00220">
    <property type="entry name" value="S_TKc"/>
    <property type="match status" value="1"/>
</dbReference>
<evidence type="ECO:0000256" key="2">
    <source>
        <dbReference type="ARBA" id="ARBA00022840"/>
    </source>
</evidence>
<dbReference type="InterPro" id="IPR050117">
    <property type="entry name" value="MAPK"/>
</dbReference>
<dbReference type="PROSITE" id="PS50011">
    <property type="entry name" value="PROTEIN_KINASE_DOM"/>
    <property type="match status" value="1"/>
</dbReference>
<feature type="compositionally biased region" description="Polar residues" evidence="3">
    <location>
        <begin position="457"/>
        <end position="470"/>
    </location>
</feature>
<dbReference type="InterPro" id="IPR000719">
    <property type="entry name" value="Prot_kinase_dom"/>
</dbReference>
<evidence type="ECO:0000313" key="5">
    <source>
        <dbReference type="EMBL" id="CEM25288.1"/>
    </source>
</evidence>
<dbReference type="PANTHER" id="PTHR24055">
    <property type="entry name" value="MITOGEN-ACTIVATED PROTEIN KINASE"/>
    <property type="match status" value="1"/>
</dbReference>
<feature type="region of interest" description="Disordered" evidence="3">
    <location>
        <begin position="90"/>
        <end position="136"/>
    </location>
</feature>
<proteinExistence type="predicted"/>
<name>A0A0G4G9D7_9ALVE</name>
<organism evidence="5">
    <name type="scientific">Chromera velia CCMP2878</name>
    <dbReference type="NCBI Taxonomy" id="1169474"/>
    <lineage>
        <taxon>Eukaryota</taxon>
        <taxon>Sar</taxon>
        <taxon>Alveolata</taxon>
        <taxon>Colpodellida</taxon>
        <taxon>Chromeraceae</taxon>
        <taxon>Chromera</taxon>
    </lineage>
</organism>
<reference evidence="5" key="1">
    <citation type="submission" date="2014-11" db="EMBL/GenBank/DDBJ databases">
        <authorList>
            <person name="Otto D Thomas"/>
            <person name="Naeem Raeece"/>
        </authorList>
    </citation>
    <scope>NUCLEOTIDE SEQUENCE</scope>
</reference>
<dbReference type="InterPro" id="IPR011009">
    <property type="entry name" value="Kinase-like_dom_sf"/>
</dbReference>
<dbReference type="Gene3D" id="1.10.510.10">
    <property type="entry name" value="Transferase(Phosphotransferase) domain 1"/>
    <property type="match status" value="1"/>
</dbReference>
<evidence type="ECO:0000259" key="4">
    <source>
        <dbReference type="PROSITE" id="PS50011"/>
    </source>
</evidence>
<feature type="region of interest" description="Disordered" evidence="3">
    <location>
        <begin position="560"/>
        <end position="579"/>
    </location>
</feature>
<dbReference type="SUPFAM" id="SSF56112">
    <property type="entry name" value="Protein kinase-like (PK-like)"/>
    <property type="match status" value="1"/>
</dbReference>
<dbReference type="GO" id="GO:0004672">
    <property type="term" value="F:protein kinase activity"/>
    <property type="evidence" value="ECO:0007669"/>
    <property type="project" value="InterPro"/>
</dbReference>
<dbReference type="Pfam" id="PF00069">
    <property type="entry name" value="Pkinase"/>
    <property type="match status" value="2"/>
</dbReference>
<dbReference type="EMBL" id="CDMZ01000993">
    <property type="protein sequence ID" value="CEM25288.1"/>
    <property type="molecule type" value="Genomic_DNA"/>
</dbReference>
<evidence type="ECO:0000256" key="1">
    <source>
        <dbReference type="ARBA" id="ARBA00022741"/>
    </source>
</evidence>
<dbReference type="AlphaFoldDB" id="A0A0G4G9D7"/>
<dbReference type="GO" id="GO:0005524">
    <property type="term" value="F:ATP binding"/>
    <property type="evidence" value="ECO:0007669"/>
    <property type="project" value="UniProtKB-KW"/>
</dbReference>
<dbReference type="VEuPathDB" id="CryptoDB:Cvel_584"/>
<evidence type="ECO:0000256" key="3">
    <source>
        <dbReference type="SAM" id="MobiDB-lite"/>
    </source>
</evidence>
<feature type="region of interest" description="Disordered" evidence="3">
    <location>
        <begin position="449"/>
        <end position="490"/>
    </location>
</feature>
<gene>
    <name evidence="5" type="ORF">Cvel_584</name>
</gene>
<keyword evidence="2" id="KW-0067">ATP-binding</keyword>
<accession>A0A0G4G9D7</accession>
<keyword evidence="1" id="KW-0547">Nucleotide-binding</keyword>